<dbReference type="GO" id="GO:0004340">
    <property type="term" value="F:glucokinase activity"/>
    <property type="evidence" value="ECO:0007669"/>
    <property type="project" value="TreeGrafter"/>
</dbReference>
<dbReference type="Proteomes" id="UP000625711">
    <property type="component" value="Unassembled WGS sequence"/>
</dbReference>
<evidence type="ECO:0000256" key="13">
    <source>
        <dbReference type="ARBA" id="ARBA00059457"/>
    </source>
</evidence>
<dbReference type="InterPro" id="IPR001312">
    <property type="entry name" value="Hexokinase"/>
</dbReference>
<comment type="catalytic activity">
    <reaction evidence="9">
        <text>a D-hexose + ATP = a D-hexose 6-phosphate + ADP + H(+)</text>
        <dbReference type="Rhea" id="RHEA:22740"/>
        <dbReference type="ChEBI" id="CHEBI:4194"/>
        <dbReference type="ChEBI" id="CHEBI:15378"/>
        <dbReference type="ChEBI" id="CHEBI:30616"/>
        <dbReference type="ChEBI" id="CHEBI:229467"/>
        <dbReference type="ChEBI" id="CHEBI:456216"/>
        <dbReference type="EC" id="2.7.1.1"/>
    </reaction>
    <physiologicalReaction direction="left-to-right" evidence="9">
        <dbReference type="Rhea" id="RHEA:22741"/>
    </physiologicalReaction>
</comment>
<evidence type="ECO:0000313" key="17">
    <source>
        <dbReference type="EMBL" id="KAF7268237.1"/>
    </source>
</evidence>
<gene>
    <name evidence="17" type="ORF">GWI33_018603</name>
</gene>
<dbReference type="PANTHER" id="PTHR19443">
    <property type="entry name" value="HEXOKINASE"/>
    <property type="match status" value="1"/>
</dbReference>
<dbReference type="SUPFAM" id="SSF53067">
    <property type="entry name" value="Actin-like ATPase domain"/>
    <property type="match status" value="2"/>
</dbReference>
<keyword evidence="7 14" id="KW-0067">ATP-binding</keyword>
<evidence type="ECO:0000256" key="4">
    <source>
        <dbReference type="ARBA" id="ARBA00022679"/>
    </source>
</evidence>
<comment type="pathway">
    <text evidence="1">Carbohydrate degradation; glycolysis; D-glyceraldehyde 3-phosphate and glycerone phosphate from D-glucose: step 1/4.</text>
</comment>
<dbReference type="InterPro" id="IPR022673">
    <property type="entry name" value="Hexokinase_C"/>
</dbReference>
<evidence type="ECO:0000313" key="18">
    <source>
        <dbReference type="Proteomes" id="UP000625711"/>
    </source>
</evidence>
<dbReference type="GO" id="GO:0006006">
    <property type="term" value="P:glucose metabolic process"/>
    <property type="evidence" value="ECO:0007669"/>
    <property type="project" value="TreeGrafter"/>
</dbReference>
<accession>A0A834HWP1</accession>
<comment type="similarity">
    <text evidence="3 14">Belongs to the hexokinase family.</text>
</comment>
<dbReference type="GO" id="GO:0005524">
    <property type="term" value="F:ATP binding"/>
    <property type="evidence" value="ECO:0007669"/>
    <property type="project" value="UniProtKB-UniRule"/>
</dbReference>
<feature type="domain" description="Hexokinase C-terminal" evidence="16">
    <location>
        <begin position="278"/>
        <end position="512"/>
    </location>
</feature>
<keyword evidence="8 14" id="KW-0324">Glycolysis</keyword>
<evidence type="ECO:0000259" key="15">
    <source>
        <dbReference type="Pfam" id="PF00349"/>
    </source>
</evidence>
<evidence type="ECO:0000256" key="5">
    <source>
        <dbReference type="ARBA" id="ARBA00022741"/>
    </source>
</evidence>
<organism evidence="17 18">
    <name type="scientific">Rhynchophorus ferrugineus</name>
    <name type="common">Red palm weevil</name>
    <name type="synonym">Curculio ferrugineus</name>
    <dbReference type="NCBI Taxonomy" id="354439"/>
    <lineage>
        <taxon>Eukaryota</taxon>
        <taxon>Metazoa</taxon>
        <taxon>Ecdysozoa</taxon>
        <taxon>Arthropoda</taxon>
        <taxon>Hexapoda</taxon>
        <taxon>Insecta</taxon>
        <taxon>Pterygota</taxon>
        <taxon>Neoptera</taxon>
        <taxon>Endopterygota</taxon>
        <taxon>Coleoptera</taxon>
        <taxon>Polyphaga</taxon>
        <taxon>Cucujiformia</taxon>
        <taxon>Curculionidae</taxon>
        <taxon>Dryophthorinae</taxon>
        <taxon>Rhynchophorus</taxon>
    </lineage>
</organism>
<comment type="catalytic activity">
    <reaction evidence="11">
        <text>D-glucose + ATP = D-glucose 6-phosphate + ADP + H(+)</text>
        <dbReference type="Rhea" id="RHEA:17825"/>
        <dbReference type="ChEBI" id="CHEBI:4167"/>
        <dbReference type="ChEBI" id="CHEBI:15378"/>
        <dbReference type="ChEBI" id="CHEBI:30616"/>
        <dbReference type="ChEBI" id="CHEBI:61548"/>
        <dbReference type="ChEBI" id="CHEBI:456216"/>
        <dbReference type="EC" id="2.7.1.1"/>
    </reaction>
    <physiologicalReaction direction="left-to-right" evidence="11">
        <dbReference type="Rhea" id="RHEA:17826"/>
    </physiologicalReaction>
</comment>
<dbReference type="EMBL" id="JAACXV010014337">
    <property type="protein sequence ID" value="KAF7268237.1"/>
    <property type="molecule type" value="Genomic_DNA"/>
</dbReference>
<dbReference type="PRINTS" id="PR00475">
    <property type="entry name" value="HEXOKINASE"/>
</dbReference>
<keyword evidence="6 14" id="KW-0418">Kinase</keyword>
<evidence type="ECO:0000256" key="12">
    <source>
        <dbReference type="ARBA" id="ARBA00050361"/>
    </source>
</evidence>
<evidence type="ECO:0000256" key="8">
    <source>
        <dbReference type="ARBA" id="ARBA00023152"/>
    </source>
</evidence>
<dbReference type="GO" id="GO:0006096">
    <property type="term" value="P:glycolytic process"/>
    <property type="evidence" value="ECO:0007669"/>
    <property type="project" value="UniProtKB-UniPathway"/>
</dbReference>
<comment type="catalytic activity">
    <reaction evidence="10">
        <text>D-fructose + ATP = D-fructose 6-phosphate + ADP + H(+)</text>
        <dbReference type="Rhea" id="RHEA:16125"/>
        <dbReference type="ChEBI" id="CHEBI:15378"/>
        <dbReference type="ChEBI" id="CHEBI:30616"/>
        <dbReference type="ChEBI" id="CHEBI:37721"/>
        <dbReference type="ChEBI" id="CHEBI:61527"/>
        <dbReference type="ChEBI" id="CHEBI:456216"/>
        <dbReference type="EC" id="2.7.1.1"/>
    </reaction>
    <physiologicalReaction direction="left-to-right" evidence="10">
        <dbReference type="Rhea" id="RHEA:16126"/>
    </physiologicalReaction>
</comment>
<dbReference type="PROSITE" id="PS51748">
    <property type="entry name" value="HEXOKINASE_2"/>
    <property type="match status" value="1"/>
</dbReference>
<dbReference type="PANTHER" id="PTHR19443:SF16">
    <property type="entry name" value="HEXOKINASE TYPE 1-RELATED"/>
    <property type="match status" value="1"/>
</dbReference>
<dbReference type="InterPro" id="IPR019807">
    <property type="entry name" value="Hexokinase_BS"/>
</dbReference>
<dbReference type="Gene3D" id="3.40.367.20">
    <property type="match status" value="1"/>
</dbReference>
<evidence type="ECO:0000259" key="16">
    <source>
        <dbReference type="Pfam" id="PF03727"/>
    </source>
</evidence>
<evidence type="ECO:0000256" key="10">
    <source>
        <dbReference type="ARBA" id="ARBA00047905"/>
    </source>
</evidence>
<comment type="caution">
    <text evidence="17">The sequence shown here is derived from an EMBL/GenBank/DDBJ whole genome shotgun (WGS) entry which is preliminary data.</text>
</comment>
<protein>
    <recommendedName>
        <fullName evidence="14">Phosphotransferase</fullName>
        <ecNumber evidence="14">2.7.1.-</ecNumber>
    </recommendedName>
</protein>
<evidence type="ECO:0000256" key="9">
    <source>
        <dbReference type="ARBA" id="ARBA00044613"/>
    </source>
</evidence>
<keyword evidence="4 14" id="KW-0808">Transferase</keyword>
<dbReference type="UniPathway" id="UPA00109">
    <property type="reaction ID" value="UER00180"/>
</dbReference>
<dbReference type="InterPro" id="IPR022672">
    <property type="entry name" value="Hexokinase_N"/>
</dbReference>
<dbReference type="FunFam" id="3.30.420.40:FF:000095">
    <property type="entry name" value="Phosphotransferase"/>
    <property type="match status" value="1"/>
</dbReference>
<keyword evidence="5 14" id="KW-0547">Nucleotide-binding</keyword>
<evidence type="ECO:0000256" key="11">
    <source>
        <dbReference type="ARBA" id="ARBA00048160"/>
    </source>
</evidence>
<dbReference type="CDD" id="cd24019">
    <property type="entry name" value="ASKHA_NBD_HK_meta"/>
    <property type="match status" value="1"/>
</dbReference>
<sequence length="524" mass="58716">MRIKRVIGILNDFGRVELDHSLHHYDDNEGSNISNEVRERCQDLILDNDTLKKIGDIFLDNINRGLKKATHEKSIVKCFPTYVQDLPDGTETGKFLALDLGGTNFRVLLIELSGEHFEMKSKIFAIPQHIMLGSGEQLFDHIAECLAIFVKEEQVQHETLPLGFTFSFPLSQKGLTKGILQRWTKGFNCSNVVGNDVVQMLNEAIERRGDVQIDVMAVLNDSTGTLMSCAWLNRNCRIGIIIGESWINIQDVKIEICAILNDTTGTLMSCAWKNHDCRIGIIVGTGSNGCYVEKQENAELFNDVDMGSGKVIINMENGAFGDDGCIDFIRTEYDREVDKHSINPGKQVQEKMISGMYMGELVRLVLEKFTKEGLLFGGKGSDLLFERGRFYTKYVSEIESDEPGIFTNQREILEELGLKHATEQDYVNVRFICECVSRRAAHLASTTIVTLLHKMDEKKVTIGVDGSVYRYHPHFHNLMTEKIGELCDPSIQFDLMLSEDGSGRGAALVAAVAARQKKNALSTT</sequence>
<feature type="domain" description="Hexokinase N-terminal" evidence="15">
    <location>
        <begin position="37"/>
        <end position="231"/>
    </location>
</feature>
<dbReference type="AlphaFoldDB" id="A0A834HWP1"/>
<dbReference type="GO" id="GO:0001678">
    <property type="term" value="P:intracellular glucose homeostasis"/>
    <property type="evidence" value="ECO:0007669"/>
    <property type="project" value="InterPro"/>
</dbReference>
<proteinExistence type="inferred from homology"/>
<comment type="pathway">
    <text evidence="2">Carbohydrate metabolism; hexose metabolism.</text>
</comment>
<dbReference type="GO" id="GO:0005739">
    <property type="term" value="C:mitochondrion"/>
    <property type="evidence" value="ECO:0007669"/>
    <property type="project" value="TreeGrafter"/>
</dbReference>
<dbReference type="InterPro" id="IPR043129">
    <property type="entry name" value="ATPase_NBD"/>
</dbReference>
<dbReference type="GO" id="GO:0005536">
    <property type="term" value="F:D-glucose binding"/>
    <property type="evidence" value="ECO:0007669"/>
    <property type="project" value="InterPro"/>
</dbReference>
<evidence type="ECO:0000256" key="2">
    <source>
        <dbReference type="ARBA" id="ARBA00005028"/>
    </source>
</evidence>
<dbReference type="Gene3D" id="3.30.420.40">
    <property type="match status" value="1"/>
</dbReference>
<dbReference type="OrthoDB" id="419537at2759"/>
<evidence type="ECO:0000256" key="7">
    <source>
        <dbReference type="ARBA" id="ARBA00022840"/>
    </source>
</evidence>
<comment type="catalytic activity">
    <reaction evidence="12">
        <text>D-mannose + ATP = D-mannose 6-phosphate + ADP + H(+)</text>
        <dbReference type="Rhea" id="RHEA:11028"/>
        <dbReference type="ChEBI" id="CHEBI:4208"/>
        <dbReference type="ChEBI" id="CHEBI:15378"/>
        <dbReference type="ChEBI" id="CHEBI:30616"/>
        <dbReference type="ChEBI" id="CHEBI:58735"/>
        <dbReference type="ChEBI" id="CHEBI:456216"/>
        <dbReference type="EC" id="2.7.1.1"/>
    </reaction>
    <physiologicalReaction direction="left-to-right" evidence="12">
        <dbReference type="Rhea" id="RHEA:11029"/>
    </physiologicalReaction>
</comment>
<evidence type="ECO:0000256" key="1">
    <source>
        <dbReference type="ARBA" id="ARBA00004888"/>
    </source>
</evidence>
<dbReference type="FunFam" id="3.40.367.20:FF:000005">
    <property type="entry name" value="Phosphotransferase"/>
    <property type="match status" value="1"/>
</dbReference>
<evidence type="ECO:0000256" key="3">
    <source>
        <dbReference type="ARBA" id="ARBA00009225"/>
    </source>
</evidence>
<name>A0A834HWP1_RHYFE</name>
<comment type="function">
    <text evidence="13">Catalyzes the phosphorylation of various hexoses to hexose 6-phosphate.</text>
</comment>
<dbReference type="PROSITE" id="PS00378">
    <property type="entry name" value="HEXOKINASE_1"/>
    <property type="match status" value="1"/>
</dbReference>
<evidence type="ECO:0000256" key="14">
    <source>
        <dbReference type="RuleBase" id="RU362007"/>
    </source>
</evidence>
<keyword evidence="18" id="KW-1185">Reference proteome</keyword>
<dbReference type="UniPathway" id="UPA00242"/>
<dbReference type="Pfam" id="PF03727">
    <property type="entry name" value="Hexokinase_2"/>
    <property type="match status" value="1"/>
</dbReference>
<dbReference type="GO" id="GO:0008865">
    <property type="term" value="F:fructokinase activity"/>
    <property type="evidence" value="ECO:0007669"/>
    <property type="project" value="TreeGrafter"/>
</dbReference>
<reference evidence="17" key="1">
    <citation type="submission" date="2020-08" db="EMBL/GenBank/DDBJ databases">
        <title>Genome sequencing and assembly of the red palm weevil Rhynchophorus ferrugineus.</title>
        <authorList>
            <person name="Dias G.B."/>
            <person name="Bergman C.M."/>
            <person name="Manee M."/>
        </authorList>
    </citation>
    <scope>NUCLEOTIDE SEQUENCE</scope>
    <source>
        <strain evidence="17">AA-2017</strain>
        <tissue evidence="17">Whole larva</tissue>
    </source>
</reference>
<dbReference type="EC" id="2.7.1.-" evidence="14"/>
<dbReference type="Pfam" id="PF00349">
    <property type="entry name" value="Hexokinase_1"/>
    <property type="match status" value="1"/>
</dbReference>
<dbReference type="GO" id="GO:0005829">
    <property type="term" value="C:cytosol"/>
    <property type="evidence" value="ECO:0007669"/>
    <property type="project" value="TreeGrafter"/>
</dbReference>
<evidence type="ECO:0000256" key="6">
    <source>
        <dbReference type="ARBA" id="ARBA00022777"/>
    </source>
</evidence>